<evidence type="ECO:0000313" key="4">
    <source>
        <dbReference type="WBParaSite" id="NBR_0002051301-mRNA-1"/>
    </source>
</evidence>
<evidence type="ECO:0000313" key="2">
    <source>
        <dbReference type="EMBL" id="VDL84251.1"/>
    </source>
</evidence>
<sequence>MFICLSKHKTCCCRKAEQEHLAAFGREQGEGAQWDEIARLCEAKAQQKGGKDEVADGGQREPSSEELLELIEKQELVMECLAEKLEITTEQTRLLREAEEKRHSSELEVNSIVAAAQQKVTEALASADLLQNHNDKLQKELEELKNKATEEKPVASVIHLRNRVKELEFELVRGQRAMSNLQNDYDFLKGRFEQVLSSSFSFGTLATFNER</sequence>
<organism evidence="4">
    <name type="scientific">Nippostrongylus brasiliensis</name>
    <name type="common">Rat hookworm</name>
    <dbReference type="NCBI Taxonomy" id="27835"/>
    <lineage>
        <taxon>Eukaryota</taxon>
        <taxon>Metazoa</taxon>
        <taxon>Ecdysozoa</taxon>
        <taxon>Nematoda</taxon>
        <taxon>Chromadorea</taxon>
        <taxon>Rhabditida</taxon>
        <taxon>Rhabditina</taxon>
        <taxon>Rhabditomorpha</taxon>
        <taxon>Strongyloidea</taxon>
        <taxon>Heligmosomidae</taxon>
        <taxon>Nippostrongylus</taxon>
    </lineage>
</organism>
<gene>
    <name evidence="2" type="ORF">NBR_LOCUS20514</name>
</gene>
<keyword evidence="3" id="KW-1185">Reference proteome</keyword>
<protein>
    <submittedName>
        <fullName evidence="4">Shootin-1</fullName>
    </submittedName>
</protein>
<dbReference type="WBParaSite" id="NBR_0002051301-mRNA-1">
    <property type="protein sequence ID" value="NBR_0002051301-mRNA-1"/>
    <property type="gene ID" value="NBR_0002051301"/>
</dbReference>
<evidence type="ECO:0000313" key="3">
    <source>
        <dbReference type="Proteomes" id="UP000271162"/>
    </source>
</evidence>
<evidence type="ECO:0000256" key="1">
    <source>
        <dbReference type="SAM" id="Coils"/>
    </source>
</evidence>
<dbReference type="Proteomes" id="UP000271162">
    <property type="component" value="Unassembled WGS sequence"/>
</dbReference>
<reference evidence="2 3" key="2">
    <citation type="submission" date="2018-11" db="EMBL/GenBank/DDBJ databases">
        <authorList>
            <consortium name="Pathogen Informatics"/>
        </authorList>
    </citation>
    <scope>NUCLEOTIDE SEQUENCE [LARGE SCALE GENOMIC DNA]</scope>
</reference>
<feature type="coiled-coil region" evidence="1">
    <location>
        <begin position="120"/>
        <end position="184"/>
    </location>
</feature>
<feature type="coiled-coil region" evidence="1">
    <location>
        <begin position="64"/>
        <end position="91"/>
    </location>
</feature>
<dbReference type="EMBL" id="UYSL01025212">
    <property type="protein sequence ID" value="VDL84251.1"/>
    <property type="molecule type" value="Genomic_DNA"/>
</dbReference>
<accession>A0A0N4YTE1</accession>
<reference evidence="4" key="1">
    <citation type="submission" date="2017-02" db="UniProtKB">
        <authorList>
            <consortium name="WormBaseParasite"/>
        </authorList>
    </citation>
    <scope>IDENTIFICATION</scope>
</reference>
<dbReference type="STRING" id="27835.A0A0N4YTE1"/>
<name>A0A0N4YTE1_NIPBR</name>
<dbReference type="AlphaFoldDB" id="A0A0N4YTE1"/>
<keyword evidence="1" id="KW-0175">Coiled coil</keyword>
<proteinExistence type="predicted"/>